<organism evidence="2 3">
    <name type="scientific">Halogeometricum rufum</name>
    <dbReference type="NCBI Taxonomy" id="553469"/>
    <lineage>
        <taxon>Archaea</taxon>
        <taxon>Methanobacteriati</taxon>
        <taxon>Methanobacteriota</taxon>
        <taxon>Stenosarchaea group</taxon>
        <taxon>Halobacteria</taxon>
        <taxon>Halobacteriales</taxon>
        <taxon>Haloferacaceae</taxon>
        <taxon>Halogeometricum</taxon>
    </lineage>
</organism>
<protein>
    <submittedName>
        <fullName evidence="2">Uncharacterized protein</fullName>
    </submittedName>
</protein>
<gene>
    <name evidence="2" type="ORF">SAMN04487947_3651</name>
</gene>
<proteinExistence type="predicted"/>
<evidence type="ECO:0000313" key="3">
    <source>
        <dbReference type="Proteomes" id="UP000198531"/>
    </source>
</evidence>
<reference evidence="3" key="1">
    <citation type="submission" date="2016-10" db="EMBL/GenBank/DDBJ databases">
        <authorList>
            <person name="Varghese N."/>
            <person name="Submissions S."/>
        </authorList>
    </citation>
    <scope>NUCLEOTIDE SEQUENCE [LARGE SCALE GENOMIC DNA]</scope>
    <source>
        <strain evidence="3">CGMCC 1.7736</strain>
    </source>
</reference>
<dbReference type="RefSeq" id="WP_089810303.1">
    <property type="nucleotide sequence ID" value="NZ_FOYT01000004.1"/>
</dbReference>
<name>A0A1I6ISB3_9EURY</name>
<sequence>MDGTQSAGVDSAGAISPERLRERIASGDGAFVLDVRSRRDDGEAVALESAPNDCAADDGTAR</sequence>
<evidence type="ECO:0000256" key="1">
    <source>
        <dbReference type="SAM" id="MobiDB-lite"/>
    </source>
</evidence>
<accession>A0A1I6ISB3</accession>
<dbReference type="Proteomes" id="UP000198531">
    <property type="component" value="Unassembled WGS sequence"/>
</dbReference>
<dbReference type="EMBL" id="FOYT01000004">
    <property type="protein sequence ID" value="SFR69622.1"/>
    <property type="molecule type" value="Genomic_DNA"/>
</dbReference>
<keyword evidence="3" id="KW-1185">Reference proteome</keyword>
<dbReference type="AlphaFoldDB" id="A0A1I6ISB3"/>
<dbReference type="STRING" id="553469.SAMN04487947_3651"/>
<evidence type="ECO:0000313" key="2">
    <source>
        <dbReference type="EMBL" id="SFR69622.1"/>
    </source>
</evidence>
<feature type="region of interest" description="Disordered" evidence="1">
    <location>
        <begin position="40"/>
        <end position="62"/>
    </location>
</feature>